<feature type="region of interest" description="Disordered" evidence="5">
    <location>
        <begin position="33"/>
        <end position="69"/>
    </location>
</feature>
<feature type="compositionally biased region" description="Low complexity" evidence="5">
    <location>
        <begin position="33"/>
        <end position="50"/>
    </location>
</feature>
<reference evidence="7" key="1">
    <citation type="journal article" date="2019" name="Int. J. Syst. Evol. Microbiol.">
        <title>The Global Catalogue of Microorganisms (GCM) 10K type strain sequencing project: providing services to taxonomists for standard genome sequencing and annotation.</title>
        <authorList>
            <consortium name="The Broad Institute Genomics Platform"/>
            <consortium name="The Broad Institute Genome Sequencing Center for Infectious Disease"/>
            <person name="Wu L."/>
            <person name="Ma J."/>
        </authorList>
    </citation>
    <scope>NUCLEOTIDE SEQUENCE [LARGE SCALE GENOMIC DNA]</scope>
    <source>
        <strain evidence="7">CGMCC 1.12471</strain>
    </source>
</reference>
<dbReference type="Pfam" id="PF04079">
    <property type="entry name" value="SMC_ScpB"/>
    <property type="match status" value="1"/>
</dbReference>
<dbReference type="SUPFAM" id="SSF46785">
    <property type="entry name" value="Winged helix' DNA-binding domain"/>
    <property type="match status" value="2"/>
</dbReference>
<protein>
    <submittedName>
        <fullName evidence="6">SMC-Scp complex subunit ScpB</fullName>
    </submittedName>
</protein>
<dbReference type="EMBL" id="JBHUEA010000004">
    <property type="protein sequence ID" value="MFD1720655.1"/>
    <property type="molecule type" value="Genomic_DNA"/>
</dbReference>
<sequence length="252" mass="26761">MTDDARPARRTPQEPVALLLAGLAAPVEEAVPGLFSPPRRATAAPAEPVLEPGPEPLPVAPPRSPEPGADAALDEALEALFVAADRPLDLLTVASTVERPVGQVRRAVQRIRDDLDGVRGGRRRGFELREVATGWRLYARPAHDAVVRSLLEIETAGRLSQAALETLAVVAYRQPVSRGQIGAIRAVSVDSVLKTLVARGLVEEVGRSEETGATLYGTTEDLLAALGIRSIDELPPLAPLLEDAEDARAVAR</sequence>
<gene>
    <name evidence="6" type="primary">scpB</name>
    <name evidence="6" type="ORF">ACFSBI_03770</name>
</gene>
<evidence type="ECO:0000256" key="2">
    <source>
        <dbReference type="ARBA" id="ARBA00022618"/>
    </source>
</evidence>
<keyword evidence="2" id="KW-0132">Cell division</keyword>
<dbReference type="NCBIfam" id="TIGR00281">
    <property type="entry name" value="SMC-Scp complex subunit ScpB"/>
    <property type="match status" value="1"/>
</dbReference>
<comment type="caution">
    <text evidence="6">The sequence shown here is derived from an EMBL/GenBank/DDBJ whole genome shotgun (WGS) entry which is preliminary data.</text>
</comment>
<dbReference type="Proteomes" id="UP001597347">
    <property type="component" value="Unassembled WGS sequence"/>
</dbReference>
<dbReference type="InterPro" id="IPR005234">
    <property type="entry name" value="ScpB_csome_segregation"/>
</dbReference>
<keyword evidence="3" id="KW-0159">Chromosome partition</keyword>
<dbReference type="PANTHER" id="PTHR34298">
    <property type="entry name" value="SEGREGATION AND CONDENSATION PROTEIN B"/>
    <property type="match status" value="1"/>
</dbReference>
<evidence type="ECO:0000256" key="3">
    <source>
        <dbReference type="ARBA" id="ARBA00022829"/>
    </source>
</evidence>
<dbReference type="InterPro" id="IPR036390">
    <property type="entry name" value="WH_DNA-bd_sf"/>
</dbReference>
<keyword evidence="4" id="KW-0131">Cell cycle</keyword>
<dbReference type="PANTHER" id="PTHR34298:SF2">
    <property type="entry name" value="SEGREGATION AND CONDENSATION PROTEIN B"/>
    <property type="match status" value="1"/>
</dbReference>
<evidence type="ECO:0000256" key="5">
    <source>
        <dbReference type="SAM" id="MobiDB-lite"/>
    </source>
</evidence>
<dbReference type="RefSeq" id="WP_377932189.1">
    <property type="nucleotide sequence ID" value="NZ_JBHUEA010000004.1"/>
</dbReference>
<name>A0ABW4LD55_9MICO</name>
<keyword evidence="7" id="KW-1185">Reference proteome</keyword>
<proteinExistence type="predicted"/>
<evidence type="ECO:0000313" key="7">
    <source>
        <dbReference type="Proteomes" id="UP001597347"/>
    </source>
</evidence>
<evidence type="ECO:0000256" key="1">
    <source>
        <dbReference type="ARBA" id="ARBA00022490"/>
    </source>
</evidence>
<organism evidence="6 7">
    <name type="scientific">Amnibacterium endophyticum</name>
    <dbReference type="NCBI Taxonomy" id="2109337"/>
    <lineage>
        <taxon>Bacteria</taxon>
        <taxon>Bacillati</taxon>
        <taxon>Actinomycetota</taxon>
        <taxon>Actinomycetes</taxon>
        <taxon>Micrococcales</taxon>
        <taxon>Microbacteriaceae</taxon>
        <taxon>Amnibacterium</taxon>
    </lineage>
</organism>
<evidence type="ECO:0000256" key="4">
    <source>
        <dbReference type="ARBA" id="ARBA00023306"/>
    </source>
</evidence>
<dbReference type="Gene3D" id="1.10.10.10">
    <property type="entry name" value="Winged helix-like DNA-binding domain superfamily/Winged helix DNA-binding domain"/>
    <property type="match status" value="2"/>
</dbReference>
<accession>A0ABW4LD55</accession>
<feature type="compositionally biased region" description="Pro residues" evidence="5">
    <location>
        <begin position="51"/>
        <end position="65"/>
    </location>
</feature>
<keyword evidence="1" id="KW-0963">Cytoplasm</keyword>
<evidence type="ECO:0000313" key="6">
    <source>
        <dbReference type="EMBL" id="MFD1720655.1"/>
    </source>
</evidence>
<dbReference type="InterPro" id="IPR036388">
    <property type="entry name" value="WH-like_DNA-bd_sf"/>
</dbReference>